<evidence type="ECO:0000313" key="2">
    <source>
        <dbReference type="EMBL" id="KAG5524438.1"/>
    </source>
</evidence>
<dbReference type="PROSITE" id="PS50144">
    <property type="entry name" value="MATH"/>
    <property type="match status" value="2"/>
</dbReference>
<dbReference type="InterPro" id="IPR002083">
    <property type="entry name" value="MATH/TRAF_dom"/>
</dbReference>
<reference evidence="2" key="1">
    <citation type="submission" date="2020-08" db="EMBL/GenBank/DDBJ databases">
        <title>Plant Genome Project.</title>
        <authorList>
            <person name="Zhang R.-G."/>
        </authorList>
    </citation>
    <scope>NUCLEOTIDE SEQUENCE</scope>
    <source>
        <strain evidence="2">WSP0</strain>
        <tissue evidence="2">Leaf</tissue>
    </source>
</reference>
<proteinExistence type="predicted"/>
<keyword evidence="3" id="KW-1185">Reference proteome</keyword>
<name>A0AAV6I6Z9_9ERIC</name>
<gene>
    <name evidence="2" type="ORF">RHGRI_031183</name>
</gene>
<dbReference type="Proteomes" id="UP000823749">
    <property type="component" value="Chromosome 11"/>
</dbReference>
<dbReference type="PANTHER" id="PTHR46162:SF40">
    <property type="entry name" value="TRAF-LIKE FAMILY PROTEIN"/>
    <property type="match status" value="1"/>
</dbReference>
<sequence>MKTEQGFARLLSLENFNNASNGYLVDDSCIFGAEIFVIKSTGNGECVSVVKTSDDNFHSWKLEKFSALNTKRCWSEEFTGARQKWKLAVYLIQKDVQARLANIYVWSNSKTASFEKFSAFKCCQRRGWIYKKFLSLRDLHDPSRGFLVNDTLIVEGQIKAVAAVTEILLNN</sequence>
<dbReference type="PANTHER" id="PTHR46162">
    <property type="entry name" value="TRAF-LIKE FAMILY PROTEIN"/>
    <property type="match status" value="1"/>
</dbReference>
<dbReference type="Pfam" id="PF00917">
    <property type="entry name" value="MATH"/>
    <property type="match status" value="1"/>
</dbReference>
<comment type="caution">
    <text evidence="2">The sequence shown here is derived from an EMBL/GenBank/DDBJ whole genome shotgun (WGS) entry which is preliminary data.</text>
</comment>
<dbReference type="Gene3D" id="2.60.210.10">
    <property type="entry name" value="Apoptosis, Tumor Necrosis Factor Receptor Associated Protein 2, Chain A"/>
    <property type="match status" value="2"/>
</dbReference>
<accession>A0AAV6I6Z9</accession>
<organism evidence="2 3">
    <name type="scientific">Rhododendron griersonianum</name>
    <dbReference type="NCBI Taxonomy" id="479676"/>
    <lineage>
        <taxon>Eukaryota</taxon>
        <taxon>Viridiplantae</taxon>
        <taxon>Streptophyta</taxon>
        <taxon>Embryophyta</taxon>
        <taxon>Tracheophyta</taxon>
        <taxon>Spermatophyta</taxon>
        <taxon>Magnoliopsida</taxon>
        <taxon>eudicotyledons</taxon>
        <taxon>Gunneridae</taxon>
        <taxon>Pentapetalae</taxon>
        <taxon>asterids</taxon>
        <taxon>Ericales</taxon>
        <taxon>Ericaceae</taxon>
        <taxon>Ericoideae</taxon>
        <taxon>Rhodoreae</taxon>
        <taxon>Rhododendron</taxon>
    </lineage>
</organism>
<dbReference type="CDD" id="cd00121">
    <property type="entry name" value="MATH"/>
    <property type="match status" value="1"/>
</dbReference>
<dbReference type="InterPro" id="IPR008974">
    <property type="entry name" value="TRAF-like"/>
</dbReference>
<dbReference type="EMBL" id="JACTNZ010000011">
    <property type="protein sequence ID" value="KAG5524438.1"/>
    <property type="molecule type" value="Genomic_DNA"/>
</dbReference>
<dbReference type="SUPFAM" id="SSF49599">
    <property type="entry name" value="TRAF domain-like"/>
    <property type="match status" value="2"/>
</dbReference>
<evidence type="ECO:0000259" key="1">
    <source>
        <dbReference type="PROSITE" id="PS50144"/>
    </source>
</evidence>
<dbReference type="AlphaFoldDB" id="A0AAV6I6Z9"/>
<evidence type="ECO:0000313" key="3">
    <source>
        <dbReference type="Proteomes" id="UP000823749"/>
    </source>
</evidence>
<feature type="domain" description="MATH" evidence="1">
    <location>
        <begin position="1"/>
        <end position="35"/>
    </location>
</feature>
<protein>
    <recommendedName>
        <fullName evidence="1">MATH domain-containing protein</fullName>
    </recommendedName>
</protein>
<feature type="domain" description="MATH" evidence="1">
    <location>
        <begin position="55"/>
        <end position="158"/>
    </location>
</feature>